<dbReference type="PANTHER" id="PTHR19879">
    <property type="entry name" value="TRANSCRIPTION INITIATION FACTOR TFIID"/>
    <property type="match status" value="1"/>
</dbReference>
<dbReference type="Proteomes" id="UP001303889">
    <property type="component" value="Unassembled WGS sequence"/>
</dbReference>
<reference evidence="4" key="2">
    <citation type="submission" date="2023-05" db="EMBL/GenBank/DDBJ databases">
        <authorList>
            <consortium name="Lawrence Berkeley National Laboratory"/>
            <person name="Steindorff A."/>
            <person name="Hensen N."/>
            <person name="Bonometti L."/>
            <person name="Westerberg I."/>
            <person name="Brannstrom I.O."/>
            <person name="Guillou S."/>
            <person name="Cros-Aarteil S."/>
            <person name="Calhoun S."/>
            <person name="Haridas S."/>
            <person name="Kuo A."/>
            <person name="Mondo S."/>
            <person name="Pangilinan J."/>
            <person name="Riley R."/>
            <person name="Labutti K."/>
            <person name="Andreopoulos B."/>
            <person name="Lipzen A."/>
            <person name="Chen C."/>
            <person name="Yanf M."/>
            <person name="Daum C."/>
            <person name="Ng V."/>
            <person name="Clum A."/>
            <person name="Ohm R."/>
            <person name="Martin F."/>
            <person name="Silar P."/>
            <person name="Natvig D."/>
            <person name="Lalanne C."/>
            <person name="Gautier V."/>
            <person name="Ament-Velasquez S.L."/>
            <person name="Kruys A."/>
            <person name="Hutchinson M.I."/>
            <person name="Powell A.J."/>
            <person name="Barry K."/>
            <person name="Miller A.N."/>
            <person name="Grigoriev I.V."/>
            <person name="Debuchy R."/>
            <person name="Gladieux P."/>
            <person name="Thoren M.H."/>
            <person name="Johannesson H."/>
        </authorList>
    </citation>
    <scope>NUCLEOTIDE SEQUENCE</scope>
    <source>
        <strain evidence="4">CBS 103.79</strain>
    </source>
</reference>
<evidence type="ECO:0000256" key="1">
    <source>
        <dbReference type="ARBA" id="ARBA00022574"/>
    </source>
</evidence>
<dbReference type="SMART" id="SM00320">
    <property type="entry name" value="WD40"/>
    <property type="match status" value="1"/>
</dbReference>
<proteinExistence type="predicted"/>
<organism evidence="4 5">
    <name type="scientific">Staphylotrichum tortipilum</name>
    <dbReference type="NCBI Taxonomy" id="2831512"/>
    <lineage>
        <taxon>Eukaryota</taxon>
        <taxon>Fungi</taxon>
        <taxon>Dikarya</taxon>
        <taxon>Ascomycota</taxon>
        <taxon>Pezizomycotina</taxon>
        <taxon>Sordariomycetes</taxon>
        <taxon>Sordariomycetidae</taxon>
        <taxon>Sordariales</taxon>
        <taxon>Chaetomiaceae</taxon>
        <taxon>Staphylotrichum</taxon>
    </lineage>
</organism>
<reference evidence="4" key="1">
    <citation type="journal article" date="2023" name="Mol. Phylogenet. Evol.">
        <title>Genome-scale phylogeny and comparative genomics of the fungal order Sordariales.</title>
        <authorList>
            <person name="Hensen N."/>
            <person name="Bonometti L."/>
            <person name="Westerberg I."/>
            <person name="Brannstrom I.O."/>
            <person name="Guillou S."/>
            <person name="Cros-Aarteil S."/>
            <person name="Calhoun S."/>
            <person name="Haridas S."/>
            <person name="Kuo A."/>
            <person name="Mondo S."/>
            <person name="Pangilinan J."/>
            <person name="Riley R."/>
            <person name="LaButti K."/>
            <person name="Andreopoulos B."/>
            <person name="Lipzen A."/>
            <person name="Chen C."/>
            <person name="Yan M."/>
            <person name="Daum C."/>
            <person name="Ng V."/>
            <person name="Clum A."/>
            <person name="Steindorff A."/>
            <person name="Ohm R.A."/>
            <person name="Martin F."/>
            <person name="Silar P."/>
            <person name="Natvig D.O."/>
            <person name="Lalanne C."/>
            <person name="Gautier V."/>
            <person name="Ament-Velasquez S.L."/>
            <person name="Kruys A."/>
            <person name="Hutchinson M.I."/>
            <person name="Powell A.J."/>
            <person name="Barry K."/>
            <person name="Miller A.N."/>
            <person name="Grigoriev I.V."/>
            <person name="Debuchy R."/>
            <person name="Gladieux P."/>
            <person name="Hiltunen Thoren M."/>
            <person name="Johannesson H."/>
        </authorList>
    </citation>
    <scope>NUCLEOTIDE SEQUENCE</scope>
    <source>
        <strain evidence="4">CBS 103.79</strain>
    </source>
</reference>
<dbReference type="AlphaFoldDB" id="A0AAN6MAI6"/>
<evidence type="ECO:0000313" key="5">
    <source>
        <dbReference type="Proteomes" id="UP001303889"/>
    </source>
</evidence>
<sequence>RVWDAATGAERRVLQGHSGSVNAVAFSPDSRLIASGSDDETVRVWDAATGAERCVRPIDTVLRFLSFSSCGEHLVTDRGTLRLPSSDCRCSYHIFATRSWVTDNGGELLYLHPDYQDSFGFVSGSVITYTGRVSHALKLDLSRGRDML</sequence>
<dbReference type="EMBL" id="MU856586">
    <property type="protein sequence ID" value="KAK3896501.1"/>
    <property type="molecule type" value="Genomic_DNA"/>
</dbReference>
<dbReference type="PROSITE" id="PS50082">
    <property type="entry name" value="WD_REPEATS_2"/>
    <property type="match status" value="1"/>
</dbReference>
<dbReference type="SUPFAM" id="SSF50960">
    <property type="entry name" value="TolB, C-terminal domain"/>
    <property type="match status" value="1"/>
</dbReference>
<accession>A0AAN6MAI6</accession>
<protein>
    <recommendedName>
        <fullName evidence="6">WD40 repeat-like protein</fullName>
    </recommendedName>
</protein>
<dbReference type="InterPro" id="IPR001680">
    <property type="entry name" value="WD40_rpt"/>
</dbReference>
<dbReference type="InterPro" id="IPR019775">
    <property type="entry name" value="WD40_repeat_CS"/>
</dbReference>
<name>A0AAN6MAI6_9PEZI</name>
<feature type="non-terminal residue" evidence="4">
    <location>
        <position position="1"/>
    </location>
</feature>
<feature type="repeat" description="WD" evidence="3">
    <location>
        <begin position="14"/>
        <end position="55"/>
    </location>
</feature>
<keyword evidence="1 3" id="KW-0853">WD repeat</keyword>
<comment type="caution">
    <text evidence="4">The sequence shown here is derived from an EMBL/GenBank/DDBJ whole genome shotgun (WGS) entry which is preliminary data.</text>
</comment>
<keyword evidence="5" id="KW-1185">Reference proteome</keyword>
<evidence type="ECO:0000256" key="2">
    <source>
        <dbReference type="ARBA" id="ARBA00022737"/>
    </source>
</evidence>
<evidence type="ECO:0008006" key="6">
    <source>
        <dbReference type="Google" id="ProtNLM"/>
    </source>
</evidence>
<dbReference type="PROSITE" id="PS00678">
    <property type="entry name" value="WD_REPEATS_1"/>
    <property type="match status" value="1"/>
</dbReference>
<evidence type="ECO:0000313" key="4">
    <source>
        <dbReference type="EMBL" id="KAK3896501.1"/>
    </source>
</evidence>
<dbReference type="Pfam" id="PF00400">
    <property type="entry name" value="WD40"/>
    <property type="match status" value="1"/>
</dbReference>
<evidence type="ECO:0000256" key="3">
    <source>
        <dbReference type="PROSITE-ProRule" id="PRU00221"/>
    </source>
</evidence>
<keyword evidence="2" id="KW-0677">Repeat</keyword>
<gene>
    <name evidence="4" type="ORF">C8A05DRAFT_20530</name>
</gene>
<dbReference type="PANTHER" id="PTHR19879:SF9">
    <property type="entry name" value="TRANSCRIPTION INITIATION FACTOR TFIID SUBUNIT 5"/>
    <property type="match status" value="1"/>
</dbReference>
<dbReference type="InterPro" id="IPR015943">
    <property type="entry name" value="WD40/YVTN_repeat-like_dom_sf"/>
</dbReference>
<dbReference type="PROSITE" id="PS50294">
    <property type="entry name" value="WD_REPEATS_REGION"/>
    <property type="match status" value="1"/>
</dbReference>
<dbReference type="Gene3D" id="2.130.10.10">
    <property type="entry name" value="YVTN repeat-like/Quinoprotein amine dehydrogenase"/>
    <property type="match status" value="1"/>
</dbReference>